<dbReference type="AlphaFoldDB" id="A0A844P5V7"/>
<protein>
    <recommendedName>
        <fullName evidence="3">DUF4760 domain-containing protein</fullName>
    </recommendedName>
</protein>
<sequence>MIELVELLKKITLSDVAAFVSLIVAFFAYRNSKKKNSYDVTSKEDQELCIYASKVLEESYRELTQNGLVINPVEANRLNWLTSARLILRHQEIKSKIKSDVYILICEENERHWEHEFYKILQHSELMSGAYFKGDKMFNSCEKISPGSAVVVFKFAQWRRNYEDPLKTINYKKLLNDEPEILNGRNGLESYLDDLHEGAEKWRNF</sequence>
<accession>A0A844P5V7</accession>
<proteinExistence type="predicted"/>
<reference evidence="1 2" key="1">
    <citation type="submission" date="2019-11" db="EMBL/GenBank/DDBJ databases">
        <title>Using colonization assays and comparative genomics to discover symbiosis behaviors and factors in Vibrio fischeri.</title>
        <authorList>
            <person name="Bongrand C."/>
            <person name="Moriano-Gutierrez S."/>
            <person name="Arevalo P."/>
            <person name="Mcfall-Ngai M."/>
            <person name="Visick K."/>
            <person name="Polz M.F."/>
            <person name="Ruby E.G."/>
        </authorList>
    </citation>
    <scope>NUCLEOTIDE SEQUENCE [LARGE SCALE GENOMIC DNA]</scope>
    <source>
        <strain evidence="2">emors.4.1</strain>
    </source>
</reference>
<name>A0A844P5V7_ALIFS</name>
<evidence type="ECO:0000313" key="1">
    <source>
        <dbReference type="EMBL" id="MUK51513.1"/>
    </source>
</evidence>
<dbReference type="Proteomes" id="UP000448038">
    <property type="component" value="Unassembled WGS sequence"/>
</dbReference>
<dbReference type="EMBL" id="WOBN01000064">
    <property type="protein sequence ID" value="MUK51513.1"/>
    <property type="molecule type" value="Genomic_DNA"/>
</dbReference>
<evidence type="ECO:0008006" key="3">
    <source>
        <dbReference type="Google" id="ProtNLM"/>
    </source>
</evidence>
<dbReference type="RefSeq" id="WP_060994238.1">
    <property type="nucleotide sequence ID" value="NZ_WOBN01000064.1"/>
</dbReference>
<evidence type="ECO:0000313" key="2">
    <source>
        <dbReference type="Proteomes" id="UP000448038"/>
    </source>
</evidence>
<gene>
    <name evidence="1" type="ORF">GNP88_20720</name>
</gene>
<organism evidence="1 2">
    <name type="scientific">Aliivibrio fischeri</name>
    <name type="common">Vibrio fischeri</name>
    <dbReference type="NCBI Taxonomy" id="668"/>
    <lineage>
        <taxon>Bacteria</taxon>
        <taxon>Pseudomonadati</taxon>
        <taxon>Pseudomonadota</taxon>
        <taxon>Gammaproteobacteria</taxon>
        <taxon>Vibrionales</taxon>
        <taxon>Vibrionaceae</taxon>
        <taxon>Aliivibrio</taxon>
    </lineage>
</organism>
<comment type="caution">
    <text evidence="1">The sequence shown here is derived from an EMBL/GenBank/DDBJ whole genome shotgun (WGS) entry which is preliminary data.</text>
</comment>